<evidence type="ECO:0000256" key="3">
    <source>
        <dbReference type="ARBA" id="ARBA00022737"/>
    </source>
</evidence>
<dbReference type="GO" id="GO:0015031">
    <property type="term" value="P:protein transport"/>
    <property type="evidence" value="ECO:0007669"/>
    <property type="project" value="UniProtKB-KW"/>
</dbReference>
<dbReference type="Pfam" id="PF16186">
    <property type="entry name" value="Arm_3"/>
    <property type="match status" value="1"/>
</dbReference>
<dbReference type="OrthoDB" id="1935265at2759"/>
<feature type="repeat" description="ARM" evidence="5">
    <location>
        <begin position="439"/>
        <end position="469"/>
    </location>
</feature>
<evidence type="ECO:0000256" key="5">
    <source>
        <dbReference type="PROSITE-ProRule" id="PRU00259"/>
    </source>
</evidence>
<comment type="similarity">
    <text evidence="1">Belongs to the importin alpha family.</text>
</comment>
<dbReference type="InterPro" id="IPR016024">
    <property type="entry name" value="ARM-type_fold"/>
</dbReference>
<keyword evidence="8" id="KW-1185">Reference proteome</keyword>
<evidence type="ECO:0000256" key="2">
    <source>
        <dbReference type="ARBA" id="ARBA00022448"/>
    </source>
</evidence>
<keyword evidence="4" id="KW-0653">Protein transport</keyword>
<feature type="region of interest" description="Disordered" evidence="6">
    <location>
        <begin position="309"/>
        <end position="335"/>
    </location>
</feature>
<proteinExistence type="inferred from homology"/>
<dbReference type="SMART" id="SM00185">
    <property type="entry name" value="ARM"/>
    <property type="match status" value="9"/>
</dbReference>
<keyword evidence="3" id="KW-0677">Repeat</keyword>
<dbReference type="AlphaFoldDB" id="A0A565C0D9"/>
<organism evidence="7 8">
    <name type="scientific">Arabis nemorensis</name>
    <dbReference type="NCBI Taxonomy" id="586526"/>
    <lineage>
        <taxon>Eukaryota</taxon>
        <taxon>Viridiplantae</taxon>
        <taxon>Streptophyta</taxon>
        <taxon>Embryophyta</taxon>
        <taxon>Tracheophyta</taxon>
        <taxon>Spermatophyta</taxon>
        <taxon>Magnoliopsida</taxon>
        <taxon>eudicotyledons</taxon>
        <taxon>Gunneridae</taxon>
        <taxon>Pentapetalae</taxon>
        <taxon>rosids</taxon>
        <taxon>malvids</taxon>
        <taxon>Brassicales</taxon>
        <taxon>Brassicaceae</taxon>
        <taxon>Arabideae</taxon>
        <taxon>Arabis</taxon>
    </lineage>
</organism>
<sequence length="633" mass="69925">MSTSTKTEVVLPNGDVSSTKILLENLPVLLGGIWTENSNIQLKATNILRSLVSSDYEPHTDGVIQLILLKPALPFLERLVQLTDEESSVLFPALRTIGNIVYGDKHQAQTVLDHQVLPRLLNLITNNYEKKIKKEACWIISNITAGNSNQIQAVIEAGIIQSLCLGSEFKVKKEAAWGISNAICGGTHDQIRFMVSQGCIKPICDILACPDPVIITACLEALEDILVVGEAEKNLGHTGDNNLYASMIDEAEGLEKIVKLQRHDNNEIYQKAAKILETFWTEDGDKEGNDENHAPFGFVLLLDRLTDDVTERPNGNRTRKGTADEEETPDSRLPQSRGFLRRRTSIIDENSMILLDNIPVLLAGIWQDDYHSQLKATITLRRLVTTDFKPHTDGVIQLNVLPRLLKFLSDKDFPKLQYEAAWALTNISAENTKVIVEIGAVPRFIKLLGGGSARKVVRELSIGALGNIAGDSPEYRDLVLRHSAMTPLLSQFKKPMNLRALRDAARTLSNFCSGKPQPSFEQTKPALPVLERLVQSKDEEVLTETCSALSYLSDGPNDRRQAVINAGIVPHLVKLVSHPSPSVLIRVLHTIGNIVTGGDDDETLVTVLQTADFEVKEEEAACEISKATHMQIE</sequence>
<dbReference type="PANTHER" id="PTHR23316">
    <property type="entry name" value="IMPORTIN ALPHA"/>
    <property type="match status" value="1"/>
</dbReference>
<dbReference type="InterPro" id="IPR032413">
    <property type="entry name" value="Arm_3"/>
</dbReference>
<reference evidence="7" key="1">
    <citation type="submission" date="2019-07" db="EMBL/GenBank/DDBJ databases">
        <authorList>
            <person name="Dittberner H."/>
        </authorList>
    </citation>
    <scope>NUCLEOTIDE SEQUENCE [LARGE SCALE GENOMIC DNA]</scope>
</reference>
<dbReference type="SUPFAM" id="SSF48371">
    <property type="entry name" value="ARM repeat"/>
    <property type="match status" value="2"/>
</dbReference>
<dbReference type="Gene3D" id="1.25.10.10">
    <property type="entry name" value="Leucine-rich Repeat Variant"/>
    <property type="match status" value="2"/>
</dbReference>
<comment type="caution">
    <text evidence="7">The sequence shown here is derived from an EMBL/GenBank/DDBJ whole genome shotgun (WGS) entry which is preliminary data.</text>
</comment>
<dbReference type="InterPro" id="IPR011989">
    <property type="entry name" value="ARM-like"/>
</dbReference>
<dbReference type="Pfam" id="PF00514">
    <property type="entry name" value="Arm"/>
    <property type="match status" value="4"/>
</dbReference>
<gene>
    <name evidence="7" type="ORF">ANE_LOCUS17523</name>
</gene>
<feature type="repeat" description="ARM" evidence="5">
    <location>
        <begin position="399"/>
        <end position="431"/>
    </location>
</feature>
<accession>A0A565C0D9</accession>
<dbReference type="Proteomes" id="UP000489600">
    <property type="component" value="Unassembled WGS sequence"/>
</dbReference>
<evidence type="ECO:0000256" key="1">
    <source>
        <dbReference type="ARBA" id="ARBA00010394"/>
    </source>
</evidence>
<dbReference type="PROSITE" id="PS50176">
    <property type="entry name" value="ARM_REPEAT"/>
    <property type="match status" value="4"/>
</dbReference>
<dbReference type="InterPro" id="IPR000225">
    <property type="entry name" value="Armadillo"/>
</dbReference>
<keyword evidence="2" id="KW-0813">Transport</keyword>
<protein>
    <recommendedName>
        <fullName evidence="9">Importin subunit alpha</fullName>
    </recommendedName>
</protein>
<dbReference type="EMBL" id="CABITT030000006">
    <property type="protein sequence ID" value="VVB07079.1"/>
    <property type="molecule type" value="Genomic_DNA"/>
</dbReference>
<evidence type="ECO:0000313" key="7">
    <source>
        <dbReference type="EMBL" id="VVB07079.1"/>
    </source>
</evidence>
<feature type="repeat" description="ARM" evidence="5">
    <location>
        <begin position="525"/>
        <end position="567"/>
    </location>
</feature>
<evidence type="ECO:0000256" key="6">
    <source>
        <dbReference type="SAM" id="MobiDB-lite"/>
    </source>
</evidence>
<feature type="repeat" description="ARM" evidence="5">
    <location>
        <begin position="115"/>
        <end position="158"/>
    </location>
</feature>
<evidence type="ECO:0008006" key="9">
    <source>
        <dbReference type="Google" id="ProtNLM"/>
    </source>
</evidence>
<evidence type="ECO:0000313" key="8">
    <source>
        <dbReference type="Proteomes" id="UP000489600"/>
    </source>
</evidence>
<evidence type="ECO:0000256" key="4">
    <source>
        <dbReference type="ARBA" id="ARBA00022927"/>
    </source>
</evidence>
<name>A0A565C0D9_9BRAS</name>